<dbReference type="EMBL" id="AP024702">
    <property type="protein sequence ID" value="BCX47489.1"/>
    <property type="molecule type" value="Genomic_DNA"/>
</dbReference>
<dbReference type="RefSeq" id="WP_338689723.1">
    <property type="nucleotide sequence ID" value="NZ_AP024702.1"/>
</dbReference>
<dbReference type="PANTHER" id="PTHR33840:SF1">
    <property type="entry name" value="TLE1 PHOSPHOLIPASE DOMAIN-CONTAINING PROTEIN"/>
    <property type="match status" value="1"/>
</dbReference>
<evidence type="ECO:0000313" key="2">
    <source>
        <dbReference type="EMBL" id="BCX47489.1"/>
    </source>
</evidence>
<organism evidence="2 3">
    <name type="scientific">Haloferula helveola</name>
    <dbReference type="NCBI Taxonomy" id="490095"/>
    <lineage>
        <taxon>Bacteria</taxon>
        <taxon>Pseudomonadati</taxon>
        <taxon>Verrucomicrobiota</taxon>
        <taxon>Verrucomicrobiia</taxon>
        <taxon>Verrucomicrobiales</taxon>
        <taxon>Verrucomicrobiaceae</taxon>
        <taxon>Haloferula</taxon>
    </lineage>
</organism>
<evidence type="ECO:0000313" key="3">
    <source>
        <dbReference type="Proteomes" id="UP001374893"/>
    </source>
</evidence>
<feature type="domain" description="T6SS Phospholipase effector Tle1-like catalytic" evidence="1">
    <location>
        <begin position="5"/>
        <end position="110"/>
    </location>
</feature>
<sequence length="509" mass="57260">MALYAFDGTWNDSSAPDGERDWRKDTNVHRFRSVYADGKPPGVHYLDGVGSRGGLLGKYIGGITGLGAEARIREQWDNLVANFKSGDTTIDIVGYSRGAAIARMFVHRIEETFEGLQLNGTPLTSAPTVRFLGLFDTVASFGVPWTADEGDFRPDIPEFVENTFHAMALDETRETFGIERCLGNRKKITEVWFRGGHGDIGGNATYAGRHDTESNRLRSDIALRWMLAKARACGLPVAKVGDGEIDGDPDEAPVTAKEGKISIGNAGTHSRRIHLGDLVHHSLERIELTRGLDGRLLRRIAVPTRVEDEELEASAEALHWVPTEEPEMPGRPSGPSLVELSSRRYPFDVPPARRWKAWLKRWGFEKVPEIDGESFDDERLDLFWSPSPADRELAWDLIVELKTRITTQKMKDEDGDDATALESYYKLFPHSREFFHRHGRSCSNSATLISFFLNKHVRPFTGSWHPRVLKGELDGPDAVHTEFRKEMEEVRLKMLELVEALEDLADIRL</sequence>
<feature type="domain" description="T6SS Phospholipase effector Tle1-like catalytic" evidence="1">
    <location>
        <begin position="124"/>
        <end position="228"/>
    </location>
</feature>
<dbReference type="InterPro" id="IPR029058">
    <property type="entry name" value="AB_hydrolase_fold"/>
</dbReference>
<evidence type="ECO:0000259" key="1">
    <source>
        <dbReference type="Pfam" id="PF09994"/>
    </source>
</evidence>
<dbReference type="SUPFAM" id="SSF53474">
    <property type="entry name" value="alpha/beta-Hydrolases"/>
    <property type="match status" value="1"/>
</dbReference>
<dbReference type="InterPro" id="IPR018712">
    <property type="entry name" value="Tle1-like_cat"/>
</dbReference>
<reference evidence="2 3" key="1">
    <citation type="submission" date="2021-06" db="EMBL/GenBank/DDBJ databases">
        <title>Complete genome of Haloferula helveola possessing various polysaccharide degrading enzymes.</title>
        <authorList>
            <person name="Takami H."/>
            <person name="Huang C."/>
            <person name="Hamasaki K."/>
        </authorList>
    </citation>
    <scope>NUCLEOTIDE SEQUENCE [LARGE SCALE GENOMIC DNA]</scope>
    <source>
        <strain evidence="2 3">CN-1</strain>
    </source>
</reference>
<dbReference type="Proteomes" id="UP001374893">
    <property type="component" value="Chromosome"/>
</dbReference>
<keyword evidence="3" id="KW-1185">Reference proteome</keyword>
<proteinExistence type="predicted"/>
<protein>
    <submittedName>
        <fullName evidence="2">DUF2235 domain-containing protein</fullName>
    </submittedName>
</protein>
<dbReference type="PANTHER" id="PTHR33840">
    <property type="match status" value="1"/>
</dbReference>
<gene>
    <name evidence="2" type="ORF">HAHE_13970</name>
</gene>
<name>A0ABM7RCV7_9BACT</name>
<dbReference type="Pfam" id="PF09994">
    <property type="entry name" value="T6SS_Tle1-like_cat"/>
    <property type="match status" value="2"/>
</dbReference>
<accession>A0ABM7RCV7</accession>